<evidence type="ECO:0000313" key="4">
    <source>
        <dbReference type="Proteomes" id="UP000032210"/>
    </source>
</evidence>
<organism evidence="3 4">
    <name type="scientific">Pseudomonas fluorescens</name>
    <dbReference type="NCBI Taxonomy" id="294"/>
    <lineage>
        <taxon>Bacteria</taxon>
        <taxon>Pseudomonadati</taxon>
        <taxon>Pseudomonadota</taxon>
        <taxon>Gammaproteobacteria</taxon>
        <taxon>Pseudomonadales</taxon>
        <taxon>Pseudomonadaceae</taxon>
        <taxon>Pseudomonas</taxon>
    </lineage>
</organism>
<proteinExistence type="predicted"/>
<keyword evidence="2" id="KW-0472">Membrane</keyword>
<gene>
    <name evidence="3" type="ORF">PFLU3_16200</name>
</gene>
<evidence type="ECO:0000313" key="3">
    <source>
        <dbReference type="EMBL" id="KIR22937.1"/>
    </source>
</evidence>
<dbReference type="EMBL" id="JXCQ01000010">
    <property type="protein sequence ID" value="KIR22937.1"/>
    <property type="molecule type" value="Genomic_DNA"/>
</dbReference>
<feature type="region of interest" description="Disordered" evidence="1">
    <location>
        <begin position="112"/>
        <end position="153"/>
    </location>
</feature>
<dbReference type="AlphaFoldDB" id="A0A0D0RTM0"/>
<accession>A0A0D0RTM0</accession>
<keyword evidence="2" id="KW-1133">Transmembrane helix</keyword>
<sequence>MPSLLTVLAWLKCWLCNHFGLLVVIFLIFALHSCQMNRIEDVRQETDFKINQVLLITQQRQQRYQEDIMKVLNELSKAQITIGKVESHTVNDHSRYEIGNVNVKVEAPNYGTASRTDSITTSVNKPQLTPKPDHVDASPADSAPLKAVRQTTP</sequence>
<dbReference type="RefSeq" id="WP_043047706.1">
    <property type="nucleotide sequence ID" value="NZ_JXCQ01000010.1"/>
</dbReference>
<feature type="compositionally biased region" description="Polar residues" evidence="1">
    <location>
        <begin position="112"/>
        <end position="127"/>
    </location>
</feature>
<evidence type="ECO:0000256" key="2">
    <source>
        <dbReference type="SAM" id="Phobius"/>
    </source>
</evidence>
<dbReference type="PATRIC" id="fig|294.125.peg.1667"/>
<comment type="caution">
    <text evidence="3">The sequence shown here is derived from an EMBL/GenBank/DDBJ whole genome shotgun (WGS) entry which is preliminary data.</text>
</comment>
<evidence type="ECO:0000256" key="1">
    <source>
        <dbReference type="SAM" id="MobiDB-lite"/>
    </source>
</evidence>
<reference evidence="3 4" key="1">
    <citation type="submission" date="2015-01" db="EMBL/GenBank/DDBJ databases">
        <title>Genome sequence of the beneficial rhizobacterium Pseudomonas fluorescens 2-79.</title>
        <authorList>
            <person name="Thuermer A."/>
            <person name="Daniel R."/>
        </authorList>
    </citation>
    <scope>NUCLEOTIDE SEQUENCE [LARGE SCALE GENOMIC DNA]</scope>
    <source>
        <strain evidence="3 4">2-79</strain>
    </source>
</reference>
<keyword evidence="2" id="KW-0812">Transmembrane</keyword>
<dbReference type="Proteomes" id="UP000032210">
    <property type="component" value="Unassembled WGS sequence"/>
</dbReference>
<protein>
    <submittedName>
        <fullName evidence="3">Uncharacterized protein</fullName>
    </submittedName>
</protein>
<feature type="transmembrane region" description="Helical" evidence="2">
    <location>
        <begin position="6"/>
        <end position="31"/>
    </location>
</feature>
<name>A0A0D0RTM0_PSEFL</name>